<dbReference type="EMBL" id="KZ293692">
    <property type="protein sequence ID" value="PBK85258.1"/>
    <property type="molecule type" value="Genomic_DNA"/>
</dbReference>
<dbReference type="InParanoid" id="A0A2H3D3A3"/>
<evidence type="ECO:0000256" key="1">
    <source>
        <dbReference type="SAM" id="MobiDB-lite"/>
    </source>
</evidence>
<dbReference type="AlphaFoldDB" id="A0A2H3D3A3"/>
<accession>A0A2H3D3A3</accession>
<protein>
    <submittedName>
        <fullName evidence="2">Uncharacterized protein</fullName>
    </submittedName>
</protein>
<sequence>MAITQSPMPFRPPMPMPEGIYCSPLSPSNCETNELPCGYLPHVYLTCIDMPFKSPSLAELKVQPSKPHTIIPSEIMMSDEPQRFELYVEDCDVTMDDVNKQECVLIEELHQDLVLQAAKANIMLPEYMDSISSSDMSESESEEDNEEHVPLILNDLL</sequence>
<organism evidence="2 3">
    <name type="scientific">Armillaria gallica</name>
    <name type="common">Bulbous honey fungus</name>
    <name type="synonym">Armillaria bulbosa</name>
    <dbReference type="NCBI Taxonomy" id="47427"/>
    <lineage>
        <taxon>Eukaryota</taxon>
        <taxon>Fungi</taxon>
        <taxon>Dikarya</taxon>
        <taxon>Basidiomycota</taxon>
        <taxon>Agaricomycotina</taxon>
        <taxon>Agaricomycetes</taxon>
        <taxon>Agaricomycetidae</taxon>
        <taxon>Agaricales</taxon>
        <taxon>Marasmiineae</taxon>
        <taxon>Physalacriaceae</taxon>
        <taxon>Armillaria</taxon>
    </lineage>
</organism>
<gene>
    <name evidence="2" type="ORF">ARMGADRAFT_1087710</name>
</gene>
<name>A0A2H3D3A3_ARMGA</name>
<proteinExistence type="predicted"/>
<evidence type="ECO:0000313" key="3">
    <source>
        <dbReference type="Proteomes" id="UP000217790"/>
    </source>
</evidence>
<dbReference type="Proteomes" id="UP000217790">
    <property type="component" value="Unassembled WGS sequence"/>
</dbReference>
<evidence type="ECO:0000313" key="2">
    <source>
        <dbReference type="EMBL" id="PBK85258.1"/>
    </source>
</evidence>
<reference evidence="3" key="1">
    <citation type="journal article" date="2017" name="Nat. Ecol. Evol.">
        <title>Genome expansion and lineage-specific genetic innovations in the forest pathogenic fungi Armillaria.</title>
        <authorList>
            <person name="Sipos G."/>
            <person name="Prasanna A.N."/>
            <person name="Walter M.C."/>
            <person name="O'Connor E."/>
            <person name="Balint B."/>
            <person name="Krizsan K."/>
            <person name="Kiss B."/>
            <person name="Hess J."/>
            <person name="Varga T."/>
            <person name="Slot J."/>
            <person name="Riley R."/>
            <person name="Boka B."/>
            <person name="Rigling D."/>
            <person name="Barry K."/>
            <person name="Lee J."/>
            <person name="Mihaltcheva S."/>
            <person name="LaButti K."/>
            <person name="Lipzen A."/>
            <person name="Waldron R."/>
            <person name="Moloney N.M."/>
            <person name="Sperisen C."/>
            <person name="Kredics L."/>
            <person name="Vagvoelgyi C."/>
            <person name="Patrignani A."/>
            <person name="Fitzpatrick D."/>
            <person name="Nagy I."/>
            <person name="Doyle S."/>
            <person name="Anderson J.B."/>
            <person name="Grigoriev I.V."/>
            <person name="Gueldener U."/>
            <person name="Muensterkoetter M."/>
            <person name="Nagy L.G."/>
        </authorList>
    </citation>
    <scope>NUCLEOTIDE SEQUENCE [LARGE SCALE GENOMIC DNA]</scope>
    <source>
        <strain evidence="3">Ar21-2</strain>
    </source>
</reference>
<keyword evidence="3" id="KW-1185">Reference proteome</keyword>
<feature type="region of interest" description="Disordered" evidence="1">
    <location>
        <begin position="131"/>
        <end position="157"/>
    </location>
</feature>
<feature type="compositionally biased region" description="Acidic residues" evidence="1">
    <location>
        <begin position="137"/>
        <end position="146"/>
    </location>
</feature>